<dbReference type="SUPFAM" id="SSF48264">
    <property type="entry name" value="Cytochrome P450"/>
    <property type="match status" value="1"/>
</dbReference>
<organism evidence="2 3">
    <name type="scientific">Thiopseudomonas denitrificans</name>
    <dbReference type="NCBI Taxonomy" id="1501432"/>
    <lineage>
        <taxon>Bacteria</taxon>
        <taxon>Pseudomonadati</taxon>
        <taxon>Pseudomonadota</taxon>
        <taxon>Gammaproteobacteria</taxon>
        <taxon>Pseudomonadales</taxon>
        <taxon>Pseudomonadaceae</taxon>
        <taxon>Thiopseudomonas</taxon>
    </lineage>
</organism>
<dbReference type="InterPro" id="IPR036396">
    <property type="entry name" value="Cyt_P450_sf"/>
</dbReference>
<dbReference type="InterPro" id="IPR001128">
    <property type="entry name" value="Cyt_P450"/>
</dbReference>
<evidence type="ECO:0000313" key="3">
    <source>
        <dbReference type="Proteomes" id="UP000294575"/>
    </source>
</evidence>
<dbReference type="GO" id="GO:0005506">
    <property type="term" value="F:iron ion binding"/>
    <property type="evidence" value="ECO:0007669"/>
    <property type="project" value="InterPro"/>
</dbReference>
<dbReference type="GO" id="GO:0020037">
    <property type="term" value="F:heme binding"/>
    <property type="evidence" value="ECO:0007669"/>
    <property type="project" value="InterPro"/>
</dbReference>
<dbReference type="GO" id="GO:0016705">
    <property type="term" value="F:oxidoreductase activity, acting on paired donors, with incorporation or reduction of molecular oxygen"/>
    <property type="evidence" value="ECO:0007669"/>
    <property type="project" value="InterPro"/>
</dbReference>
<dbReference type="Proteomes" id="UP000294575">
    <property type="component" value="Unassembled WGS sequence"/>
</dbReference>
<protein>
    <recommendedName>
        <fullName evidence="4">Cytochrome P450</fullName>
    </recommendedName>
</protein>
<dbReference type="PANTHER" id="PTHR46696:SF6">
    <property type="entry name" value="P450, PUTATIVE (EUROFUNG)-RELATED"/>
    <property type="match status" value="1"/>
</dbReference>
<reference evidence="2 3" key="1">
    <citation type="submission" date="2019-03" db="EMBL/GenBank/DDBJ databases">
        <title>Genomic Encyclopedia of Type Strains, Phase IV (KMG-IV): sequencing the most valuable type-strain genomes for metagenomic binning, comparative biology and taxonomic classification.</title>
        <authorList>
            <person name="Goeker M."/>
        </authorList>
    </citation>
    <scope>NUCLEOTIDE SEQUENCE [LARGE SCALE GENOMIC DNA]</scope>
    <source>
        <strain evidence="2 3">DSM 28679</strain>
    </source>
</reference>
<comment type="caution">
    <text evidence="2">The sequence shown here is derived from an EMBL/GenBank/DDBJ whole genome shotgun (WGS) entry which is preliminary data.</text>
</comment>
<dbReference type="PRINTS" id="PR00359">
    <property type="entry name" value="BP450"/>
</dbReference>
<evidence type="ECO:0000256" key="1">
    <source>
        <dbReference type="ARBA" id="ARBA00010617"/>
    </source>
</evidence>
<dbReference type="AlphaFoldDB" id="A0A4R6TW53"/>
<dbReference type="Pfam" id="PF00067">
    <property type="entry name" value="p450"/>
    <property type="match status" value="1"/>
</dbReference>
<dbReference type="EMBL" id="SNYK01000012">
    <property type="protein sequence ID" value="TDQ36473.1"/>
    <property type="molecule type" value="Genomic_DNA"/>
</dbReference>
<name>A0A4R6TW53_9GAMM</name>
<proteinExistence type="inferred from homology"/>
<dbReference type="RefSeq" id="WP_101496017.1">
    <property type="nucleotide sequence ID" value="NZ_LNJZ01000003.1"/>
</dbReference>
<gene>
    <name evidence="2" type="ORF">DFQ45_11220</name>
</gene>
<dbReference type="OrthoDB" id="4258484at2"/>
<sequence>MSGSIPADWNIRSPEVLADQRKAYDRMRETCPVARDEQGNWTLFRHADVRRVLLDHESFSNRVSRHVSVPNGMDQPEHTPFRQLIEPYFNERRVAWFKPVCRAIADELAQGLQGRQTVDLMADFALPFALRAQCAFMGWPQELQQPLGQWAQQNQQATLKQDRAGLARLAAEFESIVAEQLAARRQPGIVADADITAELMHEQVDGRSLTDIEIASILRNWTVGEVGTLASGIGIIAHFLAGDPQLQQQLREQPDKLYYANDEIQRMHNPLLENRRRATCSVEIGGRQIAVEDRVYLNWVAVNRDPEVFPEPDCFSWERNPQDNLLYGAGIHVCPGAPMARMELVEVIDSLLQHSGNLQLAAGREQVLAQYPATGYAQLWLSGF</sequence>
<comment type="similarity">
    <text evidence="1">Belongs to the cytochrome P450 family.</text>
</comment>
<accession>A0A4R6TW53</accession>
<dbReference type="PANTHER" id="PTHR46696">
    <property type="entry name" value="P450, PUTATIVE (EUROFUNG)-RELATED"/>
    <property type="match status" value="1"/>
</dbReference>
<evidence type="ECO:0008006" key="4">
    <source>
        <dbReference type="Google" id="ProtNLM"/>
    </source>
</evidence>
<evidence type="ECO:0000313" key="2">
    <source>
        <dbReference type="EMBL" id="TDQ36473.1"/>
    </source>
</evidence>
<dbReference type="GO" id="GO:0004497">
    <property type="term" value="F:monooxygenase activity"/>
    <property type="evidence" value="ECO:0007669"/>
    <property type="project" value="InterPro"/>
</dbReference>
<keyword evidence="3" id="KW-1185">Reference proteome</keyword>
<dbReference type="InterPro" id="IPR002397">
    <property type="entry name" value="Cyt_P450_B"/>
</dbReference>
<dbReference type="CDD" id="cd11079">
    <property type="entry name" value="Cyp_unk"/>
    <property type="match status" value="1"/>
</dbReference>
<dbReference type="Gene3D" id="1.10.630.10">
    <property type="entry name" value="Cytochrome P450"/>
    <property type="match status" value="1"/>
</dbReference>